<evidence type="ECO:0000256" key="14">
    <source>
        <dbReference type="PIRSR" id="PIRSR602401-1"/>
    </source>
</evidence>
<evidence type="ECO:0000256" key="8">
    <source>
        <dbReference type="ARBA" id="ARBA00022989"/>
    </source>
</evidence>
<dbReference type="SUPFAM" id="SSF48264">
    <property type="entry name" value="Cytochrome P450"/>
    <property type="match status" value="1"/>
</dbReference>
<comment type="subcellular location">
    <subcellularLocation>
        <location evidence="2">Membrane</location>
        <topology evidence="2">Single-pass membrane protein</topology>
    </subcellularLocation>
</comment>
<dbReference type="InterPro" id="IPR001128">
    <property type="entry name" value="Cyt_P450"/>
</dbReference>
<evidence type="ECO:0000256" key="7">
    <source>
        <dbReference type="ARBA" id="ARBA00022723"/>
    </source>
</evidence>
<keyword evidence="10 14" id="KW-0408">Iron</keyword>
<name>A0A8H6ZVZ3_PLEOS</name>
<dbReference type="GO" id="GO:0004497">
    <property type="term" value="F:monooxygenase activity"/>
    <property type="evidence" value="ECO:0007669"/>
    <property type="project" value="UniProtKB-KW"/>
</dbReference>
<evidence type="ECO:0000256" key="3">
    <source>
        <dbReference type="ARBA" id="ARBA00005179"/>
    </source>
</evidence>
<keyword evidence="8" id="KW-1133">Transmembrane helix</keyword>
<evidence type="ECO:0000256" key="4">
    <source>
        <dbReference type="ARBA" id="ARBA00010617"/>
    </source>
</evidence>
<dbReference type="InterPro" id="IPR050364">
    <property type="entry name" value="Cytochrome_P450_fung"/>
</dbReference>
<reference evidence="16" key="1">
    <citation type="submission" date="2019-07" db="EMBL/GenBank/DDBJ databases">
        <authorList>
            <person name="Palmer J.M."/>
        </authorList>
    </citation>
    <scope>NUCLEOTIDE SEQUENCE</scope>
    <source>
        <strain evidence="16">PC9</strain>
    </source>
</reference>
<keyword evidence="11 15" id="KW-0503">Monooxygenase</keyword>
<accession>A0A8H6ZVZ3</accession>
<keyword evidence="9 15" id="KW-0560">Oxidoreductase</keyword>
<sequence length="519" mass="58018">MTPHLSVFAIASGVFVFCLSRIWRISKREKGLPPGPPTRFIFGNVTDFPKAFQRDQSAQTYGDVYSLQVFNSTFVIMASAAAVKAIMDKQGQCTGNRLKTFMATRILGQHLITENTDSRLWKTGRKAVRMFLDSDTTLARSPAYQAEFAQFLVDILDSPQNLFSHTKRTSVSLTTSFVYGKRLTVYEGSEAEKFFEAVQLLNDTLNPANHPPIDLLPVLQHVPARWTSWKGRCERVKAERNDLYGGLFRGCTESLTSETSSSSFVGCMLKNLDKLNMTVNDARSIADAFMDAGGDTSAVFILIFILAVMNNPSCQARAQAELDLLVGGDRMPTLDDLPSLPYINAVIKEVHRICPVVPFGLPHQSAHDLQYKDYIIPNGTVLVVNLWEIYHDPRLFEDPESFKPERYLNSQFGFREDIEIDIDTDGFRDNLSFGAGRRICPGESIAMATISANVMNLLWTFTFSRDESGTGNIGIDAFEPVQIGVSFKPRPFTCNVVVRDDKRQAIIRDLHAHMCAFSA</sequence>
<evidence type="ECO:0000256" key="6">
    <source>
        <dbReference type="ARBA" id="ARBA00022692"/>
    </source>
</evidence>
<evidence type="ECO:0000256" key="15">
    <source>
        <dbReference type="RuleBase" id="RU000461"/>
    </source>
</evidence>
<dbReference type="InterPro" id="IPR017972">
    <property type="entry name" value="Cyt_P450_CS"/>
</dbReference>
<dbReference type="PRINTS" id="PR00463">
    <property type="entry name" value="EP450I"/>
</dbReference>
<organism evidence="16 17">
    <name type="scientific">Pleurotus ostreatus</name>
    <name type="common">Oyster mushroom</name>
    <name type="synonym">White-rot fungus</name>
    <dbReference type="NCBI Taxonomy" id="5322"/>
    <lineage>
        <taxon>Eukaryota</taxon>
        <taxon>Fungi</taxon>
        <taxon>Dikarya</taxon>
        <taxon>Basidiomycota</taxon>
        <taxon>Agaricomycotina</taxon>
        <taxon>Agaricomycetes</taxon>
        <taxon>Agaricomycetidae</taxon>
        <taxon>Agaricales</taxon>
        <taxon>Pleurotineae</taxon>
        <taxon>Pleurotaceae</taxon>
        <taxon>Pleurotus</taxon>
    </lineage>
</organism>
<dbReference type="Proteomes" id="UP000623687">
    <property type="component" value="Unassembled WGS sequence"/>
</dbReference>
<evidence type="ECO:0000256" key="2">
    <source>
        <dbReference type="ARBA" id="ARBA00004167"/>
    </source>
</evidence>
<dbReference type="GeneID" id="59378360"/>
<keyword evidence="5 14" id="KW-0349">Heme</keyword>
<evidence type="ECO:0000256" key="11">
    <source>
        <dbReference type="ARBA" id="ARBA00023033"/>
    </source>
</evidence>
<comment type="pathway">
    <text evidence="3">Secondary metabolite biosynthesis.</text>
</comment>
<dbReference type="PROSITE" id="PS00086">
    <property type="entry name" value="CYTOCHROME_P450"/>
    <property type="match status" value="1"/>
</dbReference>
<dbReference type="InterPro" id="IPR036396">
    <property type="entry name" value="Cyt_P450_sf"/>
</dbReference>
<dbReference type="PANTHER" id="PTHR46300">
    <property type="entry name" value="P450, PUTATIVE (EUROFUNG)-RELATED-RELATED"/>
    <property type="match status" value="1"/>
</dbReference>
<dbReference type="PRINTS" id="PR00385">
    <property type="entry name" value="P450"/>
</dbReference>
<dbReference type="GO" id="GO:0020037">
    <property type="term" value="F:heme binding"/>
    <property type="evidence" value="ECO:0007669"/>
    <property type="project" value="InterPro"/>
</dbReference>
<evidence type="ECO:0000256" key="1">
    <source>
        <dbReference type="ARBA" id="ARBA00001971"/>
    </source>
</evidence>
<dbReference type="GO" id="GO:0005506">
    <property type="term" value="F:iron ion binding"/>
    <property type="evidence" value="ECO:0007669"/>
    <property type="project" value="InterPro"/>
</dbReference>
<dbReference type="GO" id="GO:0016705">
    <property type="term" value="F:oxidoreductase activity, acting on paired donors, with incorporation or reduction of molecular oxygen"/>
    <property type="evidence" value="ECO:0007669"/>
    <property type="project" value="InterPro"/>
</dbReference>
<keyword evidence="17" id="KW-1185">Reference proteome</keyword>
<dbReference type="PANTHER" id="PTHR46300:SF2">
    <property type="entry name" value="CYTOCHROME P450 MONOOXYGENASE ALNH-RELATED"/>
    <property type="match status" value="1"/>
</dbReference>
<evidence type="ECO:0008006" key="18">
    <source>
        <dbReference type="Google" id="ProtNLM"/>
    </source>
</evidence>
<dbReference type="VEuPathDB" id="FungiDB:PC9H_008542"/>
<dbReference type="AlphaFoldDB" id="A0A8H6ZVZ3"/>
<feature type="binding site" description="axial binding residue" evidence="14">
    <location>
        <position position="440"/>
    </location>
    <ligand>
        <name>heme</name>
        <dbReference type="ChEBI" id="CHEBI:30413"/>
    </ligand>
    <ligandPart>
        <name>Fe</name>
        <dbReference type="ChEBI" id="CHEBI:18248"/>
    </ligandPart>
</feature>
<keyword evidence="6" id="KW-0812">Transmembrane</keyword>
<proteinExistence type="inferred from homology"/>
<dbReference type="OrthoDB" id="1103324at2759"/>
<gene>
    <name evidence="16" type="ORF">PC9H_008542</name>
</gene>
<keyword evidence="7 14" id="KW-0479">Metal-binding</keyword>
<dbReference type="RefSeq" id="XP_036629479.1">
    <property type="nucleotide sequence ID" value="XM_036778051.1"/>
</dbReference>
<comment type="similarity">
    <text evidence="4 15">Belongs to the cytochrome P450 family.</text>
</comment>
<dbReference type="GO" id="GO:0016020">
    <property type="term" value="C:membrane"/>
    <property type="evidence" value="ECO:0007669"/>
    <property type="project" value="UniProtKB-SubCell"/>
</dbReference>
<comment type="cofactor">
    <cofactor evidence="1 14">
        <name>heme</name>
        <dbReference type="ChEBI" id="CHEBI:30413"/>
    </cofactor>
</comment>
<dbReference type="EMBL" id="JACETU010000006">
    <property type="protein sequence ID" value="KAF7426175.1"/>
    <property type="molecule type" value="Genomic_DNA"/>
</dbReference>
<evidence type="ECO:0000313" key="17">
    <source>
        <dbReference type="Proteomes" id="UP000623687"/>
    </source>
</evidence>
<dbReference type="Pfam" id="PF00067">
    <property type="entry name" value="p450"/>
    <property type="match status" value="1"/>
</dbReference>
<keyword evidence="12" id="KW-0472">Membrane</keyword>
<protein>
    <recommendedName>
        <fullName evidence="18">Cytochrome P450</fullName>
    </recommendedName>
</protein>
<keyword evidence="13" id="KW-0325">Glycoprotein</keyword>
<evidence type="ECO:0000256" key="5">
    <source>
        <dbReference type="ARBA" id="ARBA00022617"/>
    </source>
</evidence>
<evidence type="ECO:0000256" key="10">
    <source>
        <dbReference type="ARBA" id="ARBA00023004"/>
    </source>
</evidence>
<evidence type="ECO:0000256" key="12">
    <source>
        <dbReference type="ARBA" id="ARBA00023136"/>
    </source>
</evidence>
<evidence type="ECO:0000256" key="13">
    <source>
        <dbReference type="ARBA" id="ARBA00023180"/>
    </source>
</evidence>
<evidence type="ECO:0000256" key="9">
    <source>
        <dbReference type="ARBA" id="ARBA00023002"/>
    </source>
</evidence>
<evidence type="ECO:0000313" key="16">
    <source>
        <dbReference type="EMBL" id="KAF7426175.1"/>
    </source>
</evidence>
<dbReference type="InterPro" id="IPR002401">
    <property type="entry name" value="Cyt_P450_E_grp-I"/>
</dbReference>
<dbReference type="Gene3D" id="1.10.630.10">
    <property type="entry name" value="Cytochrome P450"/>
    <property type="match status" value="1"/>
</dbReference>
<comment type="caution">
    <text evidence="16">The sequence shown here is derived from an EMBL/GenBank/DDBJ whole genome shotgun (WGS) entry which is preliminary data.</text>
</comment>